<evidence type="ECO:0000313" key="2">
    <source>
        <dbReference type="EMBL" id="EUJ28209.1"/>
    </source>
</evidence>
<dbReference type="SMART" id="SM01134">
    <property type="entry name" value="DeoRC"/>
    <property type="match status" value="1"/>
</dbReference>
<protein>
    <submittedName>
        <fullName evidence="2">DeoR family transcriptional regulator</fullName>
    </submittedName>
</protein>
<dbReference type="PANTHER" id="PTHR30363:SF51">
    <property type="entry name" value="HTH-TYPE TRANSCRIPTIONAL REPRESSOR GLCR"/>
    <property type="match status" value="1"/>
</dbReference>
<dbReference type="PANTHER" id="PTHR30363">
    <property type="entry name" value="HTH-TYPE TRANSCRIPTIONAL REGULATOR SRLR-RELATED"/>
    <property type="match status" value="1"/>
</dbReference>
<dbReference type="EMBL" id="AODF01000029">
    <property type="protein sequence ID" value="EUJ28209.1"/>
    <property type="molecule type" value="Genomic_DNA"/>
</dbReference>
<dbReference type="InterPro" id="IPR037171">
    <property type="entry name" value="NagB/RpiA_transferase-like"/>
</dbReference>
<gene>
    <name evidence="2" type="ORF">MFLO_12461</name>
</gene>
<evidence type="ECO:0000259" key="1">
    <source>
        <dbReference type="Pfam" id="PF00455"/>
    </source>
</evidence>
<sequence length="157" mass="17621">MFDSSTTVEAFIRELGETNLYAITNSLTHAQVLAKNPKAEISVLPGTLHKEQLFLYGSETVQKIADYQADYAILGVFAISSGGLFIHTEEEGFVKRQMANHAKTVIALADHTKIGTSGFFKVCDLEEIDYLVTDRELSEEFCEVLRERNVQWIIAMK</sequence>
<reference evidence="2 3" key="1">
    <citation type="journal article" date="2014" name="Int. J. Syst. Evol. Microbiol.">
        <title>Listeria floridensis sp. nov., Listeria aquatica sp. nov., Listeria cornellensis sp. nov., Listeria riparia sp. nov. and Listeria grandensis sp. nov., from agricultural and natural environments.</title>
        <authorList>
            <person name="den Bakker H.C."/>
            <person name="Warchocki S."/>
            <person name="Wright E.M."/>
            <person name="Allred A.F."/>
            <person name="Ahlstrom C."/>
            <person name="Manuel C.S."/>
            <person name="Stasiewicz M.J."/>
            <person name="Burrell A."/>
            <person name="Roof S."/>
            <person name="Strawn L."/>
            <person name="Fortes E.D."/>
            <person name="Nightingale K.K."/>
            <person name="Kephart D."/>
            <person name="Wiedmann M."/>
        </authorList>
    </citation>
    <scope>NUCLEOTIDE SEQUENCE [LARGE SCALE GENOMIC DNA]</scope>
    <source>
        <strain evidence="2 3">FSL S10-1187</strain>
    </source>
</reference>
<feature type="domain" description="DeoR-like transcriptional repressor C-terminal sensor" evidence="1">
    <location>
        <begin position="1"/>
        <end position="135"/>
    </location>
</feature>
<evidence type="ECO:0000313" key="3">
    <source>
        <dbReference type="Proteomes" id="UP000019249"/>
    </source>
</evidence>
<dbReference type="Proteomes" id="UP000019249">
    <property type="component" value="Unassembled WGS sequence"/>
</dbReference>
<dbReference type="InterPro" id="IPR014036">
    <property type="entry name" value="DeoR-like_C"/>
</dbReference>
<dbReference type="RefSeq" id="WP_241433632.1">
    <property type="nucleotide sequence ID" value="NZ_AODF01000029.1"/>
</dbReference>
<proteinExistence type="predicted"/>
<keyword evidence="3" id="KW-1185">Reference proteome</keyword>
<accession>A0ABN0RCY6</accession>
<dbReference type="SUPFAM" id="SSF100950">
    <property type="entry name" value="NagB/RpiA/CoA transferase-like"/>
    <property type="match status" value="1"/>
</dbReference>
<dbReference type="Pfam" id="PF00455">
    <property type="entry name" value="DeoRC"/>
    <property type="match status" value="1"/>
</dbReference>
<dbReference type="InterPro" id="IPR050313">
    <property type="entry name" value="Carb_Metab_HTH_regulators"/>
</dbReference>
<comment type="caution">
    <text evidence="2">The sequence shown here is derived from an EMBL/GenBank/DDBJ whole genome shotgun (WGS) entry which is preliminary data.</text>
</comment>
<dbReference type="Gene3D" id="3.40.50.1360">
    <property type="match status" value="1"/>
</dbReference>
<organism evidence="2 3">
    <name type="scientific">Listeria floridensis FSL S10-1187</name>
    <dbReference type="NCBI Taxonomy" id="1265817"/>
    <lineage>
        <taxon>Bacteria</taxon>
        <taxon>Bacillati</taxon>
        <taxon>Bacillota</taxon>
        <taxon>Bacilli</taxon>
        <taxon>Bacillales</taxon>
        <taxon>Listeriaceae</taxon>
        <taxon>Listeria</taxon>
    </lineage>
</organism>
<name>A0ABN0RCY6_9LIST</name>